<accession>A0AA45LDG5</accession>
<reference evidence="1" key="1">
    <citation type="submission" date="2021-04" db="EMBL/GenBank/DDBJ databases">
        <title>Genomic sequence of Actinosynnema pretiosum subsp. pretiosum ATCC 31280 (C-14919).</title>
        <authorList>
            <person name="Bai L."/>
            <person name="Wang X."/>
            <person name="Xiao Y."/>
        </authorList>
    </citation>
    <scope>NUCLEOTIDE SEQUENCE</scope>
    <source>
        <strain evidence="1">ATCC 31280</strain>
    </source>
</reference>
<evidence type="ECO:0000313" key="2">
    <source>
        <dbReference type="Proteomes" id="UP000677152"/>
    </source>
</evidence>
<dbReference type="EMBL" id="CP073249">
    <property type="protein sequence ID" value="QUF08364.1"/>
    <property type="molecule type" value="Genomic_DNA"/>
</dbReference>
<protein>
    <recommendedName>
        <fullName evidence="3">PE domain-containing protein</fullName>
    </recommendedName>
</protein>
<dbReference type="Proteomes" id="UP000677152">
    <property type="component" value="Chromosome"/>
</dbReference>
<sequence>MTGHGYEIALPELNALVKSLGDVADALSALVVPATALGQLPPLLGTAPPALAMADRLSATAGQAGLTGELSAADDALRAYHRTLVTTLSEYSDLDEAVSSTLNAVDAVAGGHR</sequence>
<evidence type="ECO:0008006" key="3">
    <source>
        <dbReference type="Google" id="ProtNLM"/>
    </source>
</evidence>
<name>A0AA45LDG5_9PSEU</name>
<proteinExistence type="predicted"/>
<gene>
    <name evidence="1" type="ORF">KCV87_02660</name>
</gene>
<dbReference type="AlphaFoldDB" id="A0AA45LDG5"/>
<organism evidence="1 2">
    <name type="scientific">Actinosynnema pretiosum subsp. pretiosum</name>
    <dbReference type="NCBI Taxonomy" id="103721"/>
    <lineage>
        <taxon>Bacteria</taxon>
        <taxon>Bacillati</taxon>
        <taxon>Actinomycetota</taxon>
        <taxon>Actinomycetes</taxon>
        <taxon>Pseudonocardiales</taxon>
        <taxon>Pseudonocardiaceae</taxon>
        <taxon>Actinosynnema</taxon>
    </lineage>
</organism>
<evidence type="ECO:0000313" key="1">
    <source>
        <dbReference type="EMBL" id="QUF08364.1"/>
    </source>
</evidence>